<organism evidence="1 2">
    <name type="scientific">Photobacterium aphoticum</name>
    <dbReference type="NCBI Taxonomy" id="754436"/>
    <lineage>
        <taxon>Bacteria</taxon>
        <taxon>Pseudomonadati</taxon>
        <taxon>Pseudomonadota</taxon>
        <taxon>Gammaproteobacteria</taxon>
        <taxon>Vibrionales</taxon>
        <taxon>Vibrionaceae</taxon>
        <taxon>Photobacterium</taxon>
    </lineage>
</organism>
<dbReference type="eggNOG" id="COG0010">
    <property type="taxonomic scope" value="Bacteria"/>
</dbReference>
<name>A0A090R195_9GAMM</name>
<accession>A0A090R195</accession>
<comment type="caution">
    <text evidence="1">The sequence shown here is derived from an EMBL/GenBank/DDBJ whole genome shotgun (WGS) entry which is preliminary data.</text>
</comment>
<dbReference type="AlphaFoldDB" id="A0A090R195"/>
<dbReference type="EC" id="3.5.3.8" evidence="1"/>
<dbReference type="GO" id="GO:0050415">
    <property type="term" value="F:formimidoylglutamase activity"/>
    <property type="evidence" value="ECO:0007669"/>
    <property type="project" value="UniProtKB-EC"/>
</dbReference>
<sequence length="68" mass="7714">MTIDMHIWQGRTDPEDGPLSQRWHQHVLPADQANDEGILLLGFACDEGSRAIKGEPARMMHRQPSVKH</sequence>
<dbReference type="STRING" id="754436.JCM19237_2847"/>
<gene>
    <name evidence="1" type="ORF">JCM19237_2847</name>
</gene>
<dbReference type="EMBL" id="BBMN01000024">
    <property type="protein sequence ID" value="GAL08293.1"/>
    <property type="molecule type" value="Genomic_DNA"/>
</dbReference>
<evidence type="ECO:0000313" key="1">
    <source>
        <dbReference type="EMBL" id="GAL08293.1"/>
    </source>
</evidence>
<evidence type="ECO:0000313" key="2">
    <source>
        <dbReference type="Proteomes" id="UP000029227"/>
    </source>
</evidence>
<dbReference type="Proteomes" id="UP000029227">
    <property type="component" value="Unassembled WGS sequence"/>
</dbReference>
<protein>
    <submittedName>
        <fullName evidence="1">Formiminoglutamase</fullName>
        <ecNumber evidence="1">3.5.3.8</ecNumber>
    </submittedName>
</protein>
<dbReference type="Gene3D" id="3.40.800.10">
    <property type="entry name" value="Ureohydrolase domain"/>
    <property type="match status" value="1"/>
</dbReference>
<keyword evidence="1" id="KW-0378">Hydrolase</keyword>
<proteinExistence type="predicted"/>
<reference evidence="1 2" key="1">
    <citation type="journal article" date="2014" name="Genome Announc.">
        <title>Draft Genome Sequences of Two Vibrionaceae Species, Vibrio ponticus C121 and Photobacterium aphoticum C119, Isolated as Coral Reef Microbiota.</title>
        <authorList>
            <person name="Al-saari N."/>
            <person name="Meirelles P.M."/>
            <person name="Mino S."/>
            <person name="Suda W."/>
            <person name="Oshima K."/>
            <person name="Hattori M."/>
            <person name="Ohkuma M."/>
            <person name="Thompson F.L."/>
            <person name="Gomez-Gil B."/>
            <person name="Sawabe T."/>
            <person name="Sawabe T."/>
        </authorList>
    </citation>
    <scope>NUCLEOTIDE SEQUENCE [LARGE SCALE GENOMIC DNA]</scope>
    <source>
        <strain evidence="1 2">JCM 19237</strain>
    </source>
</reference>